<comment type="function">
    <text evidence="2">Catalyzes the ATP-dependent phosphorylation of thiamine-monophosphate (TMP) to form thiamine-pyrophosphate (TPP), the active form of vitamin B1.</text>
</comment>
<evidence type="ECO:0000313" key="6">
    <source>
        <dbReference type="Proteomes" id="UP000602745"/>
    </source>
</evidence>
<keyword evidence="2" id="KW-0067">ATP-binding</keyword>
<comment type="caution">
    <text evidence="5">The sequence shown here is derived from an EMBL/GenBank/DDBJ whole genome shotgun (WGS) entry which is preliminary data.</text>
</comment>
<reference evidence="5" key="2">
    <citation type="submission" date="2020-09" db="EMBL/GenBank/DDBJ databases">
        <authorList>
            <person name="Sun Q."/>
            <person name="Sedlacek I."/>
        </authorList>
    </citation>
    <scope>NUCLEOTIDE SEQUENCE</scope>
    <source>
        <strain evidence="5">CCM 7684</strain>
    </source>
</reference>
<dbReference type="GO" id="GO:0005524">
    <property type="term" value="F:ATP binding"/>
    <property type="evidence" value="ECO:0007669"/>
    <property type="project" value="UniProtKB-UniRule"/>
</dbReference>
<dbReference type="InterPro" id="IPR036921">
    <property type="entry name" value="PurM-like_N_sf"/>
</dbReference>
<dbReference type="SUPFAM" id="SSF55326">
    <property type="entry name" value="PurM N-terminal domain-like"/>
    <property type="match status" value="1"/>
</dbReference>
<gene>
    <name evidence="2 5" type="primary">thiL</name>
    <name evidence="5" type="ORF">GCM10007276_24460</name>
</gene>
<sequence>MAEAGERPDEDELIARFLRPLATSEGAAELRDDAAGYAPPPGHELVLTTDAIVAGVHFFPDDPADAIARRALRVNLSDLAAKGAEPAGYLLTLALPPDWTVNWLEAFTNGLRADQQAFGLSLYGGDTVRTHGPVWVSVTAFGLVPDGRRPLRAGARVGDCIYLSGSVGDAALGLLLRQNPDLFKSWGISIDERDHLLDRYLKPQPRVRLASTIAKFASASMDVSDGLLGDLERLCEASDVAAAVEIDNLPLSPAARKALRADFDAQAAVLGGGDDYEILATLPPEHVKDFEESARRARIPVTRIGEIVGGAAGRLRVTSGGRVLNVPARKYQHF</sequence>
<evidence type="ECO:0000259" key="4">
    <source>
        <dbReference type="Pfam" id="PF02769"/>
    </source>
</evidence>
<dbReference type="AlphaFoldDB" id="A0A8J2YIS0"/>
<proteinExistence type="inferred from homology"/>
<feature type="binding site" evidence="2">
    <location>
        <position position="57"/>
    </location>
    <ligand>
        <name>substrate</name>
    </ligand>
</feature>
<dbReference type="EMBL" id="BMCP01000002">
    <property type="protein sequence ID" value="GGE46338.1"/>
    <property type="molecule type" value="Genomic_DNA"/>
</dbReference>
<feature type="binding site" evidence="2">
    <location>
        <position position="78"/>
    </location>
    <ligand>
        <name>Mg(2+)</name>
        <dbReference type="ChEBI" id="CHEBI:18420"/>
        <label>4</label>
    </ligand>
</feature>
<dbReference type="Gene3D" id="3.90.650.10">
    <property type="entry name" value="PurM-like C-terminal domain"/>
    <property type="match status" value="1"/>
</dbReference>
<feature type="binding site" evidence="2">
    <location>
        <position position="222"/>
    </location>
    <ligand>
        <name>Mg(2+)</name>
        <dbReference type="ChEBI" id="CHEBI:18420"/>
        <label>3</label>
    </ligand>
</feature>
<feature type="binding site" evidence="2">
    <location>
        <position position="78"/>
    </location>
    <ligand>
        <name>Mg(2+)</name>
        <dbReference type="ChEBI" id="CHEBI:18420"/>
        <label>2</label>
    </ligand>
</feature>
<evidence type="ECO:0000256" key="2">
    <source>
        <dbReference type="HAMAP-Rule" id="MF_02128"/>
    </source>
</evidence>
<comment type="pathway">
    <text evidence="2">Cofactor biosynthesis; thiamine diphosphate biosynthesis; thiamine diphosphate from thiamine phosphate: step 1/1.</text>
</comment>
<feature type="binding site" evidence="2">
    <location>
        <position position="48"/>
    </location>
    <ligand>
        <name>Mg(2+)</name>
        <dbReference type="ChEBI" id="CHEBI:18420"/>
        <label>4</label>
    </ligand>
</feature>
<dbReference type="InterPro" id="IPR036676">
    <property type="entry name" value="PurM-like_C_sf"/>
</dbReference>
<dbReference type="Pfam" id="PF00586">
    <property type="entry name" value="AIRS"/>
    <property type="match status" value="1"/>
</dbReference>
<feature type="domain" description="PurM-like C-terminal" evidence="4">
    <location>
        <begin position="156"/>
        <end position="317"/>
    </location>
</feature>
<comment type="miscellaneous">
    <text evidence="2">Reaction mechanism of ThiL seems to utilize a direct, inline transfer of the gamma-phosphate of ATP to TMP rather than a phosphorylated enzyme intermediate.</text>
</comment>
<keyword evidence="2" id="KW-0808">Transferase</keyword>
<feature type="binding site" evidence="2">
    <location>
        <begin position="125"/>
        <end position="126"/>
    </location>
    <ligand>
        <name>ATP</name>
        <dbReference type="ChEBI" id="CHEBI:30616"/>
    </ligand>
</feature>
<dbReference type="Pfam" id="PF02769">
    <property type="entry name" value="AIRS_C"/>
    <property type="match status" value="1"/>
</dbReference>
<evidence type="ECO:0000313" key="5">
    <source>
        <dbReference type="EMBL" id="GGE46338.1"/>
    </source>
</evidence>
<keyword evidence="2" id="KW-0460">Magnesium</keyword>
<dbReference type="GO" id="GO:0009228">
    <property type="term" value="P:thiamine biosynthetic process"/>
    <property type="evidence" value="ECO:0007669"/>
    <property type="project" value="UniProtKB-KW"/>
</dbReference>
<feature type="binding site" evidence="2">
    <location>
        <position position="274"/>
    </location>
    <ligand>
        <name>substrate</name>
    </ligand>
</feature>
<feature type="binding site" evidence="2">
    <location>
        <position position="126"/>
    </location>
    <ligand>
        <name>Mg(2+)</name>
        <dbReference type="ChEBI" id="CHEBI:18420"/>
        <label>1</label>
    </ligand>
</feature>
<dbReference type="Gene3D" id="3.30.1330.10">
    <property type="entry name" value="PurM-like, N-terminal domain"/>
    <property type="match status" value="1"/>
</dbReference>
<name>A0A8J2YIS0_9RHOB</name>
<feature type="binding site" evidence="2">
    <location>
        <position position="50"/>
    </location>
    <ligand>
        <name>Mg(2+)</name>
        <dbReference type="ChEBI" id="CHEBI:18420"/>
        <label>2</label>
    </ligand>
</feature>
<dbReference type="NCBIfam" id="TIGR01379">
    <property type="entry name" value="thiL"/>
    <property type="match status" value="1"/>
</dbReference>
<protein>
    <recommendedName>
        <fullName evidence="2">Thiamine-monophosphate kinase</fullName>
        <shortName evidence="2">TMP kinase</shortName>
        <shortName evidence="2">Thiamine-phosphate kinase</shortName>
        <ecNumber evidence="2">2.7.4.16</ecNumber>
    </recommendedName>
</protein>
<dbReference type="GO" id="GO:0009030">
    <property type="term" value="F:thiamine-phosphate kinase activity"/>
    <property type="evidence" value="ECO:0007669"/>
    <property type="project" value="UniProtKB-UniRule"/>
</dbReference>
<comment type="similarity">
    <text evidence="2">Belongs to the thiamine-monophosphate kinase family.</text>
</comment>
<keyword evidence="2 5" id="KW-0418">Kinase</keyword>
<feature type="binding site" evidence="2">
    <location>
        <position position="224"/>
    </location>
    <ligand>
        <name>ATP</name>
        <dbReference type="ChEBI" id="CHEBI:30616"/>
    </ligand>
</feature>
<evidence type="ECO:0000256" key="1">
    <source>
        <dbReference type="ARBA" id="ARBA00022977"/>
    </source>
</evidence>
<reference evidence="5" key="1">
    <citation type="journal article" date="2014" name="Int. J. Syst. Evol. Microbiol.">
        <title>Complete genome sequence of Corynebacterium casei LMG S-19264T (=DSM 44701T), isolated from a smear-ripened cheese.</title>
        <authorList>
            <consortium name="US DOE Joint Genome Institute (JGI-PGF)"/>
            <person name="Walter F."/>
            <person name="Albersmeier A."/>
            <person name="Kalinowski J."/>
            <person name="Ruckert C."/>
        </authorList>
    </citation>
    <scope>NUCLEOTIDE SEQUENCE</scope>
    <source>
        <strain evidence="5">CCM 7684</strain>
    </source>
</reference>
<dbReference type="EC" id="2.7.4.16" evidence="2"/>
<organism evidence="5 6">
    <name type="scientific">Agaricicola taiwanensis</name>
    <dbReference type="NCBI Taxonomy" id="591372"/>
    <lineage>
        <taxon>Bacteria</taxon>
        <taxon>Pseudomonadati</taxon>
        <taxon>Pseudomonadota</taxon>
        <taxon>Alphaproteobacteria</taxon>
        <taxon>Rhodobacterales</taxon>
        <taxon>Paracoccaceae</taxon>
        <taxon>Agaricicola</taxon>
    </lineage>
</organism>
<dbReference type="InterPro" id="IPR006283">
    <property type="entry name" value="ThiL-like"/>
</dbReference>
<comment type="catalytic activity">
    <reaction evidence="2">
        <text>thiamine phosphate + ATP = thiamine diphosphate + ADP</text>
        <dbReference type="Rhea" id="RHEA:15913"/>
        <dbReference type="ChEBI" id="CHEBI:30616"/>
        <dbReference type="ChEBI" id="CHEBI:37575"/>
        <dbReference type="ChEBI" id="CHEBI:58937"/>
        <dbReference type="ChEBI" id="CHEBI:456216"/>
        <dbReference type="EC" id="2.7.4.16"/>
    </reaction>
</comment>
<feature type="binding site" evidence="2">
    <location>
        <position position="49"/>
    </location>
    <ligand>
        <name>Mg(2+)</name>
        <dbReference type="ChEBI" id="CHEBI:18420"/>
        <label>1</label>
    </ligand>
</feature>
<feature type="binding site" evidence="2">
    <location>
        <position position="225"/>
    </location>
    <ligand>
        <name>Mg(2+)</name>
        <dbReference type="ChEBI" id="CHEBI:18420"/>
        <label>5</label>
    </ligand>
</feature>
<evidence type="ECO:0000259" key="3">
    <source>
        <dbReference type="Pfam" id="PF00586"/>
    </source>
</evidence>
<keyword evidence="2" id="KW-0547">Nucleotide-binding</keyword>
<dbReference type="HAMAP" id="MF_02128">
    <property type="entry name" value="TMP_kinase"/>
    <property type="match status" value="1"/>
</dbReference>
<feature type="domain" description="PurM-like N-terminal" evidence="3">
    <location>
        <begin position="32"/>
        <end position="144"/>
    </location>
</feature>
<dbReference type="InterPro" id="IPR010918">
    <property type="entry name" value="PurM-like_C_dom"/>
</dbReference>
<feature type="binding site" evidence="2">
    <location>
        <position position="33"/>
    </location>
    <ligand>
        <name>Mg(2+)</name>
        <dbReference type="ChEBI" id="CHEBI:18420"/>
        <label>3</label>
    </ligand>
</feature>
<dbReference type="PIRSF" id="PIRSF005303">
    <property type="entry name" value="Thiam_monoph_kin"/>
    <property type="match status" value="1"/>
</dbReference>
<keyword evidence="2" id="KW-0479">Metal-binding</keyword>
<feature type="binding site" evidence="2">
    <location>
        <position position="331"/>
    </location>
    <ligand>
        <name>substrate</name>
    </ligand>
</feature>
<dbReference type="Proteomes" id="UP000602745">
    <property type="component" value="Unassembled WGS sequence"/>
</dbReference>
<accession>A0A8J2YIS0</accession>
<dbReference type="GO" id="GO:0009229">
    <property type="term" value="P:thiamine diphosphate biosynthetic process"/>
    <property type="evidence" value="ECO:0007669"/>
    <property type="project" value="UniProtKB-UniRule"/>
</dbReference>
<feature type="binding site" evidence="2">
    <location>
        <position position="33"/>
    </location>
    <ligand>
        <name>Mg(2+)</name>
        <dbReference type="ChEBI" id="CHEBI:18420"/>
        <label>4</label>
    </ligand>
</feature>
<keyword evidence="1 2" id="KW-0784">Thiamine biosynthesis</keyword>
<dbReference type="SUPFAM" id="SSF56042">
    <property type="entry name" value="PurM C-terminal domain-like"/>
    <property type="match status" value="1"/>
</dbReference>
<feature type="binding site" evidence="2">
    <location>
        <position position="152"/>
    </location>
    <ligand>
        <name>ATP</name>
        <dbReference type="ChEBI" id="CHEBI:30616"/>
    </ligand>
</feature>
<dbReference type="InterPro" id="IPR016188">
    <property type="entry name" value="PurM-like_N"/>
</dbReference>
<dbReference type="UniPathway" id="UPA00060">
    <property type="reaction ID" value="UER00142"/>
</dbReference>
<dbReference type="RefSeq" id="WP_188409991.1">
    <property type="nucleotide sequence ID" value="NZ_BMCP01000002.1"/>
</dbReference>
<comment type="caution">
    <text evidence="2">Lacks conserved residue(s) required for the propagation of feature annotation.</text>
</comment>
<dbReference type="CDD" id="cd02194">
    <property type="entry name" value="ThiL"/>
    <property type="match status" value="1"/>
</dbReference>
<dbReference type="PANTHER" id="PTHR30270:SF0">
    <property type="entry name" value="THIAMINE-MONOPHOSPHATE KINASE"/>
    <property type="match status" value="1"/>
</dbReference>
<feature type="binding site" evidence="2">
    <location>
        <position position="78"/>
    </location>
    <ligand>
        <name>Mg(2+)</name>
        <dbReference type="ChEBI" id="CHEBI:18420"/>
        <label>3</label>
    </ligand>
</feature>
<keyword evidence="6" id="KW-1185">Reference proteome</keyword>
<dbReference type="PANTHER" id="PTHR30270">
    <property type="entry name" value="THIAMINE-MONOPHOSPHATE KINASE"/>
    <property type="match status" value="1"/>
</dbReference>
<feature type="binding site" evidence="2">
    <location>
        <position position="50"/>
    </location>
    <ligand>
        <name>Mg(2+)</name>
        <dbReference type="ChEBI" id="CHEBI:18420"/>
        <label>1</label>
    </ligand>
</feature>
<dbReference type="GO" id="GO:0000287">
    <property type="term" value="F:magnesium ion binding"/>
    <property type="evidence" value="ECO:0007669"/>
    <property type="project" value="UniProtKB-UniRule"/>
</dbReference>